<organism evidence="11 12">
    <name type="scientific">Pleuronectes platessa</name>
    <name type="common">European plaice</name>
    <dbReference type="NCBI Taxonomy" id="8262"/>
    <lineage>
        <taxon>Eukaryota</taxon>
        <taxon>Metazoa</taxon>
        <taxon>Chordata</taxon>
        <taxon>Craniata</taxon>
        <taxon>Vertebrata</taxon>
        <taxon>Euteleostomi</taxon>
        <taxon>Actinopterygii</taxon>
        <taxon>Neopterygii</taxon>
        <taxon>Teleostei</taxon>
        <taxon>Neoteleostei</taxon>
        <taxon>Acanthomorphata</taxon>
        <taxon>Carangaria</taxon>
        <taxon>Pleuronectiformes</taxon>
        <taxon>Pleuronectoidei</taxon>
        <taxon>Pleuronectidae</taxon>
        <taxon>Pleuronectes</taxon>
    </lineage>
</organism>
<sequence>MRNGGRGLARAGEGGGTTSAATVKIGKELLLLLLQVKQEGAENTHVVRWTRIVRGREAWLCCGRKTNVFVREAENKQTKRKSATPRASESAAASTIVSGTFCTEQLGQLRVSSAQQRMKAFKRALEEERPEQEHSSAMSDSDDGSPLDLSGRGLLGKRRRRGNLPKEAVQILRSWLYEHRFNAYPSEQEKLSLSGQTNLSVLQICNWFINARRRLLPDLLRKDGKDPTKFTISRKVGGKSDGHSSNGGGASSPERNSSPRSSQQRPSVIRSGPTLDLSLLGNTATAILTGAGYPGIEGSVQALMRLDTQSLLREAEEQGFNQACLTSTTMAASPNSGLFNTPPPTPPELFPTQDFSDLRLLVDAALQRAAEQENLKRLQESQSKPTEVVKTEPEEAHCSAYSSEMGPTPPPEDNQQVMDASRAQSLMERAMAVPVSALTSGKTPEAQSPAAPVLVPASVLVSAPRLSPLPINKVIWSPLDKDTARASIPNQPQLIPAHLPTLMQLSASVFGQLDSQKAVAAPPLAPVSSSAPAPLPTSISATVPATSPVSVPISPTSVVASHPTVALVPTSAAAAITSLTSPRGFPLYLPFHKSPLIPVTVPYPSTVSTSTFSPAPAAPPVSASAQASVHVPASALTSPVSPTITPLAGLISQFSPPLQPSSTSGISSNTQRNSVVAPSVWSMVHADTRQPTSLQVVKTPITAAWGPQHSLHTVSETVN</sequence>
<dbReference type="SUPFAM" id="SSF46689">
    <property type="entry name" value="Homeodomain-like"/>
    <property type="match status" value="1"/>
</dbReference>
<feature type="compositionally biased region" description="Low complexity" evidence="9">
    <location>
        <begin position="251"/>
        <end position="271"/>
    </location>
</feature>
<evidence type="ECO:0000256" key="7">
    <source>
        <dbReference type="ARBA" id="ARBA00038021"/>
    </source>
</evidence>
<evidence type="ECO:0000313" key="11">
    <source>
        <dbReference type="EMBL" id="CAB1452562.1"/>
    </source>
</evidence>
<dbReference type="Proteomes" id="UP001153269">
    <property type="component" value="Unassembled WGS sequence"/>
</dbReference>
<feature type="region of interest" description="Disordered" evidence="9">
    <location>
        <begin position="373"/>
        <end position="416"/>
    </location>
</feature>
<evidence type="ECO:0000256" key="9">
    <source>
        <dbReference type="SAM" id="MobiDB-lite"/>
    </source>
</evidence>
<dbReference type="FunFam" id="1.10.10.60:FF:000059">
    <property type="entry name" value="TGFB-induced factor homeobox 1"/>
    <property type="match status" value="1"/>
</dbReference>
<accession>A0A9N7VNL5</accession>
<feature type="DNA-binding region" description="Homeobox" evidence="8">
    <location>
        <begin position="157"/>
        <end position="219"/>
    </location>
</feature>
<evidence type="ECO:0000256" key="8">
    <source>
        <dbReference type="PROSITE-ProRule" id="PRU00108"/>
    </source>
</evidence>
<dbReference type="PANTHER" id="PTHR11850">
    <property type="entry name" value="HOMEOBOX PROTEIN TRANSCRIPTION FACTORS"/>
    <property type="match status" value="1"/>
</dbReference>
<evidence type="ECO:0000313" key="12">
    <source>
        <dbReference type="Proteomes" id="UP001153269"/>
    </source>
</evidence>
<dbReference type="InterPro" id="IPR050224">
    <property type="entry name" value="TALE_homeobox"/>
</dbReference>
<evidence type="ECO:0000256" key="5">
    <source>
        <dbReference type="ARBA" id="ARBA00023163"/>
    </source>
</evidence>
<dbReference type="Pfam" id="PF05920">
    <property type="entry name" value="Homeobox_KN"/>
    <property type="match status" value="1"/>
</dbReference>
<feature type="compositionally biased region" description="Basic and acidic residues" evidence="9">
    <location>
        <begin position="387"/>
        <end position="397"/>
    </location>
</feature>
<dbReference type="SMART" id="SM00389">
    <property type="entry name" value="HOX"/>
    <property type="match status" value="1"/>
</dbReference>
<dbReference type="GO" id="GO:0006355">
    <property type="term" value="P:regulation of DNA-templated transcription"/>
    <property type="evidence" value="ECO:0007669"/>
    <property type="project" value="InterPro"/>
</dbReference>
<dbReference type="AlphaFoldDB" id="A0A9N7VNL5"/>
<reference evidence="11" key="1">
    <citation type="submission" date="2020-03" db="EMBL/GenBank/DDBJ databases">
        <authorList>
            <person name="Weist P."/>
        </authorList>
    </citation>
    <scope>NUCLEOTIDE SEQUENCE</scope>
</reference>
<keyword evidence="6 8" id="KW-0539">Nucleus</keyword>
<comment type="caution">
    <text evidence="11">The sequence shown here is derived from an EMBL/GenBank/DDBJ whole genome shotgun (WGS) entry which is preliminary data.</text>
</comment>
<gene>
    <name evidence="11" type="ORF">PLEPLA_LOCUS40312</name>
</gene>
<feature type="region of interest" description="Disordered" evidence="9">
    <location>
        <begin position="222"/>
        <end position="274"/>
    </location>
</feature>
<evidence type="ECO:0000259" key="10">
    <source>
        <dbReference type="PROSITE" id="PS50071"/>
    </source>
</evidence>
<proteinExistence type="inferred from homology"/>
<name>A0A9N7VNL5_PLEPL</name>
<dbReference type="InterPro" id="IPR001356">
    <property type="entry name" value="HD"/>
</dbReference>
<dbReference type="InterPro" id="IPR008422">
    <property type="entry name" value="KN_HD"/>
</dbReference>
<dbReference type="GO" id="GO:0003677">
    <property type="term" value="F:DNA binding"/>
    <property type="evidence" value="ECO:0007669"/>
    <property type="project" value="UniProtKB-UniRule"/>
</dbReference>
<keyword evidence="2" id="KW-0805">Transcription regulation</keyword>
<protein>
    <recommendedName>
        <fullName evidence="10">Homeobox domain-containing protein</fullName>
    </recommendedName>
</protein>
<comment type="similarity">
    <text evidence="7">Belongs to the TALE/TGIF homeobox family.</text>
</comment>
<feature type="compositionally biased region" description="Basic and acidic residues" evidence="9">
    <location>
        <begin position="124"/>
        <end position="134"/>
    </location>
</feature>
<comment type="subcellular location">
    <subcellularLocation>
        <location evidence="1 8">Nucleus</location>
    </subcellularLocation>
</comment>
<keyword evidence="5" id="KW-0804">Transcription</keyword>
<feature type="domain" description="Homeobox" evidence="10">
    <location>
        <begin position="155"/>
        <end position="218"/>
    </location>
</feature>
<keyword evidence="12" id="KW-1185">Reference proteome</keyword>
<evidence type="ECO:0000256" key="1">
    <source>
        <dbReference type="ARBA" id="ARBA00004123"/>
    </source>
</evidence>
<feature type="region of interest" description="Disordered" evidence="9">
    <location>
        <begin position="124"/>
        <end position="161"/>
    </location>
</feature>
<dbReference type="InterPro" id="IPR009057">
    <property type="entry name" value="Homeodomain-like_sf"/>
</dbReference>
<dbReference type="Gene3D" id="1.10.10.60">
    <property type="entry name" value="Homeodomain-like"/>
    <property type="match status" value="1"/>
</dbReference>
<dbReference type="EMBL" id="CADEAL010004134">
    <property type="protein sequence ID" value="CAB1452562.1"/>
    <property type="molecule type" value="Genomic_DNA"/>
</dbReference>
<dbReference type="GO" id="GO:0005634">
    <property type="term" value="C:nucleus"/>
    <property type="evidence" value="ECO:0007669"/>
    <property type="project" value="UniProtKB-SubCell"/>
</dbReference>
<keyword evidence="3 8" id="KW-0238">DNA-binding</keyword>
<dbReference type="CDD" id="cd00086">
    <property type="entry name" value="homeodomain"/>
    <property type="match status" value="1"/>
</dbReference>
<dbReference type="PROSITE" id="PS50071">
    <property type="entry name" value="HOMEOBOX_2"/>
    <property type="match status" value="1"/>
</dbReference>
<keyword evidence="4 8" id="KW-0371">Homeobox</keyword>
<evidence type="ECO:0000256" key="3">
    <source>
        <dbReference type="ARBA" id="ARBA00023125"/>
    </source>
</evidence>
<evidence type="ECO:0000256" key="6">
    <source>
        <dbReference type="ARBA" id="ARBA00023242"/>
    </source>
</evidence>
<evidence type="ECO:0000256" key="2">
    <source>
        <dbReference type="ARBA" id="ARBA00023015"/>
    </source>
</evidence>
<evidence type="ECO:0000256" key="4">
    <source>
        <dbReference type="ARBA" id="ARBA00023155"/>
    </source>
</evidence>